<evidence type="ECO:0000256" key="1">
    <source>
        <dbReference type="SAM" id="Phobius"/>
    </source>
</evidence>
<dbReference type="RefSeq" id="XP_033789832.1">
    <property type="nucleotide sequence ID" value="XM_033933941.1"/>
</dbReference>
<accession>A0A6P8QTG5</accession>
<dbReference type="CTD" id="101928527"/>
<keyword evidence="1" id="KW-0812">Transmembrane</keyword>
<feature type="transmembrane region" description="Helical" evidence="1">
    <location>
        <begin position="6"/>
        <end position="25"/>
    </location>
</feature>
<dbReference type="GeneID" id="117355421"/>
<reference evidence="3 4" key="1">
    <citation type="submission" date="2025-04" db="UniProtKB">
        <authorList>
            <consortium name="RefSeq"/>
        </authorList>
    </citation>
    <scope>IDENTIFICATION</scope>
</reference>
<evidence type="ECO:0000313" key="2">
    <source>
        <dbReference type="Proteomes" id="UP000515159"/>
    </source>
</evidence>
<protein>
    <submittedName>
        <fullName evidence="3 4">Protein PIGBOS1</fullName>
    </submittedName>
</protein>
<sequence>MRGRFNIPQILLATLLGVAGGVYIYKPMCEQYYREQKTLKDTLAPAQEAEKKSD</sequence>
<keyword evidence="1" id="KW-1133">Transmembrane helix</keyword>
<evidence type="ECO:0000313" key="4">
    <source>
        <dbReference type="RefSeq" id="XP_033789832.1"/>
    </source>
</evidence>
<dbReference type="KEGG" id="gsh:117355421"/>
<name>A0A6P8QTG5_GEOSA</name>
<evidence type="ECO:0000313" key="3">
    <source>
        <dbReference type="RefSeq" id="XP_033789831.1"/>
    </source>
</evidence>
<dbReference type="Pfam" id="PF23670">
    <property type="entry name" value="PIGBOS1"/>
    <property type="match status" value="1"/>
</dbReference>
<keyword evidence="1" id="KW-0472">Membrane</keyword>
<dbReference type="AlphaFoldDB" id="A0A6P8QTG5"/>
<gene>
    <name evidence="3 4" type="primary">PIGBOS1</name>
</gene>
<dbReference type="RefSeq" id="XP_033789831.1">
    <property type="nucleotide sequence ID" value="XM_033933940.1"/>
</dbReference>
<proteinExistence type="predicted"/>
<dbReference type="OrthoDB" id="9899861at2759"/>
<dbReference type="Proteomes" id="UP000515159">
    <property type="component" value="Chromosome 2"/>
</dbReference>
<dbReference type="InterPro" id="IPR057394">
    <property type="entry name" value="PIGBOS1"/>
</dbReference>
<organism evidence="2 3">
    <name type="scientific">Geotrypetes seraphini</name>
    <name type="common">Gaboon caecilian</name>
    <name type="synonym">Caecilia seraphini</name>
    <dbReference type="NCBI Taxonomy" id="260995"/>
    <lineage>
        <taxon>Eukaryota</taxon>
        <taxon>Metazoa</taxon>
        <taxon>Chordata</taxon>
        <taxon>Craniata</taxon>
        <taxon>Vertebrata</taxon>
        <taxon>Euteleostomi</taxon>
        <taxon>Amphibia</taxon>
        <taxon>Gymnophiona</taxon>
        <taxon>Geotrypetes</taxon>
    </lineage>
</organism>
<keyword evidence="2" id="KW-1185">Reference proteome</keyword>